<reference evidence="2 3" key="1">
    <citation type="journal article" date="2021" name="Microbiol. Resour. Announc.">
        <title>Draft Genome Sequence of Coralloluteibacterium stylophorae LMG 29479T.</title>
        <authorList>
            <person name="Karlyshev A.V."/>
            <person name="Kudryashova E.B."/>
            <person name="Ariskina E.V."/>
            <person name="Conroy A.P."/>
            <person name="Abidueva E.Y."/>
        </authorList>
    </citation>
    <scope>NUCLEOTIDE SEQUENCE [LARGE SCALE GENOMIC DNA]</scope>
    <source>
        <strain evidence="2 3">LMG 29479</strain>
    </source>
</reference>
<evidence type="ECO:0000313" key="3">
    <source>
        <dbReference type="Proteomes" id="UP000675747"/>
    </source>
</evidence>
<dbReference type="RefSeq" id="WP_211928185.1">
    <property type="nucleotide sequence ID" value="NZ_JAGQFT020000001.1"/>
</dbReference>
<dbReference type="Proteomes" id="UP000675747">
    <property type="component" value="Unassembled WGS sequence"/>
</dbReference>
<accession>A0A8J7VZ89</accession>
<protein>
    <submittedName>
        <fullName evidence="1">Uncharacterized protein</fullName>
    </submittedName>
</protein>
<dbReference type="EMBL" id="JAGQFT010000305">
    <property type="protein sequence ID" value="MBR0564348.1"/>
    <property type="molecule type" value="Genomic_DNA"/>
</dbReference>
<evidence type="ECO:0000313" key="1">
    <source>
        <dbReference type="EMBL" id="MBR0564348.1"/>
    </source>
</evidence>
<reference evidence="1" key="2">
    <citation type="submission" date="2021-04" db="EMBL/GenBank/DDBJ databases">
        <authorList>
            <person name="Karlyshev A.V."/>
        </authorList>
    </citation>
    <scope>NUCLEOTIDE SEQUENCE</scope>
    <source>
        <strain evidence="1">LMG 29479</strain>
    </source>
</reference>
<gene>
    <name evidence="2" type="ORF">KB893_000885</name>
    <name evidence="1" type="ORF">KB893_17870</name>
</gene>
<organism evidence="1">
    <name type="scientific">Coralloluteibacterium stylophorae</name>
    <dbReference type="NCBI Taxonomy" id="1776034"/>
    <lineage>
        <taxon>Bacteria</taxon>
        <taxon>Pseudomonadati</taxon>
        <taxon>Pseudomonadota</taxon>
        <taxon>Gammaproteobacteria</taxon>
        <taxon>Lysobacterales</taxon>
        <taxon>Lysobacteraceae</taxon>
        <taxon>Coralloluteibacterium</taxon>
    </lineage>
</organism>
<sequence>MDDRHHLRPTPRRRARALTIALLAALTTTTGCQGVTAKTDDGRTIRPDNTVADWPLKFVQHSFGAACYSTYGCHITYAGHLVKDDPDDRLKRSSASLGDKYPKNLGGGWLGIFNFPPPAQVRWRSQDGVAHEAEVDMAAVFPDQLIRHEVPREDVREGVSIGNPEIVLEVNDRTINVWMRSLIPTKSLQKPGNPHSGFRYEPVLVWSRTY</sequence>
<name>A0A8J7VZ89_9GAMM</name>
<evidence type="ECO:0000313" key="2">
    <source>
        <dbReference type="EMBL" id="MBS7455691.1"/>
    </source>
</evidence>
<dbReference type="PROSITE" id="PS51257">
    <property type="entry name" value="PROKAR_LIPOPROTEIN"/>
    <property type="match status" value="1"/>
</dbReference>
<proteinExistence type="predicted"/>
<comment type="caution">
    <text evidence="1">The sequence shown here is derived from an EMBL/GenBank/DDBJ whole genome shotgun (WGS) entry which is preliminary data.</text>
</comment>
<keyword evidence="3" id="KW-1185">Reference proteome</keyword>
<dbReference type="AlphaFoldDB" id="A0A8J7VZ89"/>
<dbReference type="EMBL" id="JAGQFT020000001">
    <property type="protein sequence ID" value="MBS7455691.1"/>
    <property type="molecule type" value="Genomic_DNA"/>
</dbReference>